<dbReference type="InterPro" id="IPR042293">
    <property type="entry name" value="ARID4"/>
</dbReference>
<feature type="compositionally biased region" description="Basic and acidic residues" evidence="1">
    <location>
        <begin position="136"/>
        <end position="177"/>
    </location>
</feature>
<feature type="region of interest" description="Disordered" evidence="1">
    <location>
        <begin position="132"/>
        <end position="177"/>
    </location>
</feature>
<gene>
    <name evidence="2" type="ORF">KFK09_019787</name>
</gene>
<dbReference type="EMBL" id="JAGYWB010000014">
    <property type="protein sequence ID" value="KAI0498889.1"/>
    <property type="molecule type" value="Genomic_DNA"/>
</dbReference>
<protein>
    <submittedName>
        <fullName evidence="2">Uncharacterized protein</fullName>
    </submittedName>
</protein>
<evidence type="ECO:0000313" key="3">
    <source>
        <dbReference type="Proteomes" id="UP000829196"/>
    </source>
</evidence>
<dbReference type="AlphaFoldDB" id="A0A8T3ARF3"/>
<name>A0A8T3ARF3_DENNO</name>
<evidence type="ECO:0000256" key="1">
    <source>
        <dbReference type="SAM" id="MobiDB-lite"/>
    </source>
</evidence>
<dbReference type="OrthoDB" id="10044343at2759"/>
<dbReference type="Proteomes" id="UP000829196">
    <property type="component" value="Unassembled WGS sequence"/>
</dbReference>
<sequence length="177" mass="20138">MFHSWVDPSEKRRLVVVLCGNASGRERPVGGDDMRYPFPDLASSGFLEARTLRNPTIDQFQDVLSAECPDILYFQGQQLESEEEIGSLMWGTTDVTDTEFFVSLIIPPLPSIVSKTAVEHDRGRTSQNWIMQSKETLNEKKERKADREKERDTKRENSCKPKKEVAEGLSCERGKKA</sequence>
<dbReference type="PANTHER" id="PTHR46694">
    <property type="entry name" value="AT-RICH INTERACTIVE DOMAIN-CONTAINING PROTEIN 4"/>
    <property type="match status" value="1"/>
</dbReference>
<accession>A0A8T3ARF3</accession>
<proteinExistence type="predicted"/>
<evidence type="ECO:0000313" key="2">
    <source>
        <dbReference type="EMBL" id="KAI0498889.1"/>
    </source>
</evidence>
<keyword evidence="3" id="KW-1185">Reference proteome</keyword>
<organism evidence="2 3">
    <name type="scientific">Dendrobium nobile</name>
    <name type="common">Orchid</name>
    <dbReference type="NCBI Taxonomy" id="94219"/>
    <lineage>
        <taxon>Eukaryota</taxon>
        <taxon>Viridiplantae</taxon>
        <taxon>Streptophyta</taxon>
        <taxon>Embryophyta</taxon>
        <taxon>Tracheophyta</taxon>
        <taxon>Spermatophyta</taxon>
        <taxon>Magnoliopsida</taxon>
        <taxon>Liliopsida</taxon>
        <taxon>Asparagales</taxon>
        <taxon>Orchidaceae</taxon>
        <taxon>Epidendroideae</taxon>
        <taxon>Malaxideae</taxon>
        <taxon>Dendrobiinae</taxon>
        <taxon>Dendrobium</taxon>
    </lineage>
</organism>
<dbReference type="PANTHER" id="PTHR46694:SF1">
    <property type="entry name" value="AT-RICH INTERACTIVE DOMAIN-CONTAINING PROTEIN 4"/>
    <property type="match status" value="1"/>
</dbReference>
<comment type="caution">
    <text evidence="2">The sequence shown here is derived from an EMBL/GenBank/DDBJ whole genome shotgun (WGS) entry which is preliminary data.</text>
</comment>
<reference evidence="2" key="1">
    <citation type="journal article" date="2022" name="Front. Genet.">
        <title>Chromosome-Scale Assembly of the Dendrobium nobile Genome Provides Insights Into the Molecular Mechanism of the Biosynthesis of the Medicinal Active Ingredient of Dendrobium.</title>
        <authorList>
            <person name="Xu Q."/>
            <person name="Niu S.-C."/>
            <person name="Li K.-L."/>
            <person name="Zheng P.-J."/>
            <person name="Zhang X.-J."/>
            <person name="Jia Y."/>
            <person name="Liu Y."/>
            <person name="Niu Y.-X."/>
            <person name="Yu L.-H."/>
            <person name="Chen D.-F."/>
            <person name="Zhang G.-Q."/>
        </authorList>
    </citation>
    <scope>NUCLEOTIDE SEQUENCE</scope>
    <source>
        <tissue evidence="2">Leaf</tissue>
    </source>
</reference>